<sequence>MEHSYSSATVPLSSSARGWVDRISSIFRNEIAVDIDHLPPVSVFEVPKTLSLQKPDAYTPQLIAMGPYHHLRPELYQMERYKLAAIKEISTPEQISNFQRIVINRLKEIDPSIRACYNKFMDYDQDTLAWIVAIDGCFFLHILHSYLVQDETTDRRLLDNTIVTADIMMLENQIPFVLLKEVRKSLQVSPKSNDQGEEDDIELISMLFQFCEAQSPVKFSIDKTNQVRYHRPLHLLDMMYHMIVNVPGCVVSGSLENSPIQLVPTFTEFRNSSTSSYSSSSTDNEDPDVAHNNLEALLDLVETIGPTRIQHVLRPVKVVSSIPWSTISGLYRKSDLGTGEQNSGHGEIAIPSVSHLWRYAKVQCKPFIGSIKEIKFVEEEDALYLPVMNLNASSEVITRNLVAYEAAMYNSTLEFARYVNLMNGIIDTAEDVKLLKQNGVIKGALTDGEIADQFNGMKRCYAGSDHKSNIEVAVEKVNKFYGKKLLVRTVRGLKKNLYASWKCLALVSTGALLVVLSLQTFCEFYQCHKLWNFHQES</sequence>
<dbReference type="InterPro" id="IPR004158">
    <property type="entry name" value="DUF247_pln"/>
</dbReference>
<accession>A0A6P6TZH1</accession>
<dbReference type="Pfam" id="PF03140">
    <property type="entry name" value="DUF247"/>
    <property type="match status" value="1"/>
</dbReference>
<evidence type="ECO:0000313" key="1">
    <source>
        <dbReference type="Proteomes" id="UP001652660"/>
    </source>
</evidence>
<keyword evidence="1" id="KW-1185">Reference proteome</keyword>
<organism evidence="1 2">
    <name type="scientific">Coffea arabica</name>
    <name type="common">Arabian coffee</name>
    <dbReference type="NCBI Taxonomy" id="13443"/>
    <lineage>
        <taxon>Eukaryota</taxon>
        <taxon>Viridiplantae</taxon>
        <taxon>Streptophyta</taxon>
        <taxon>Embryophyta</taxon>
        <taxon>Tracheophyta</taxon>
        <taxon>Spermatophyta</taxon>
        <taxon>Magnoliopsida</taxon>
        <taxon>eudicotyledons</taxon>
        <taxon>Gunneridae</taxon>
        <taxon>Pentapetalae</taxon>
        <taxon>asterids</taxon>
        <taxon>lamiids</taxon>
        <taxon>Gentianales</taxon>
        <taxon>Rubiaceae</taxon>
        <taxon>Ixoroideae</taxon>
        <taxon>Gardenieae complex</taxon>
        <taxon>Bertiereae - Coffeeae clade</taxon>
        <taxon>Coffeeae</taxon>
        <taxon>Coffea</taxon>
    </lineage>
</organism>
<dbReference type="PANTHER" id="PTHR31549:SF167">
    <property type="match status" value="1"/>
</dbReference>
<dbReference type="Proteomes" id="UP001652660">
    <property type="component" value="Chromosome 8c"/>
</dbReference>
<dbReference type="AlphaFoldDB" id="A0A6P6TZH1"/>
<dbReference type="RefSeq" id="XP_027083815.1">
    <property type="nucleotide sequence ID" value="XM_027228014.1"/>
</dbReference>
<dbReference type="PANTHER" id="PTHR31549">
    <property type="entry name" value="PROTEIN, PUTATIVE (DUF247)-RELATED-RELATED"/>
    <property type="match status" value="1"/>
</dbReference>
<reference evidence="2" key="2">
    <citation type="submission" date="2025-08" db="UniProtKB">
        <authorList>
            <consortium name="RefSeq"/>
        </authorList>
    </citation>
    <scope>IDENTIFICATION</scope>
    <source>
        <tissue evidence="2">Leaves</tissue>
    </source>
</reference>
<dbReference type="GeneID" id="113706125"/>
<proteinExistence type="predicted"/>
<reference evidence="1" key="1">
    <citation type="journal article" date="2025" name="Foods">
        <title>Unveiling the Microbial Signatures of Arabica Coffee Cherries: Insights into Ripeness Specific Diversity, Functional Traits, and Implications for Quality and Safety.</title>
        <authorList>
            <consortium name="RefSeq"/>
            <person name="Tenea G.N."/>
            <person name="Cifuentes V."/>
            <person name="Reyes P."/>
            <person name="Cevallos-Vallejos M."/>
        </authorList>
    </citation>
    <scope>NUCLEOTIDE SEQUENCE [LARGE SCALE GENOMIC DNA]</scope>
</reference>
<name>A0A6P6TZH1_COFAR</name>
<gene>
    <name evidence="2" type="primary">LOC113706125</name>
</gene>
<evidence type="ECO:0000313" key="2">
    <source>
        <dbReference type="RefSeq" id="XP_027083815.1"/>
    </source>
</evidence>
<dbReference type="OrthoDB" id="1621957at2759"/>
<protein>
    <submittedName>
        <fullName evidence="2">UPF0481 protein At3g02645</fullName>
    </submittedName>
</protein>